<organism evidence="2 3">
    <name type="scientific">Pilimelia terevasa</name>
    <dbReference type="NCBI Taxonomy" id="53372"/>
    <lineage>
        <taxon>Bacteria</taxon>
        <taxon>Bacillati</taxon>
        <taxon>Actinomycetota</taxon>
        <taxon>Actinomycetes</taxon>
        <taxon>Micromonosporales</taxon>
        <taxon>Micromonosporaceae</taxon>
        <taxon>Pilimelia</taxon>
    </lineage>
</organism>
<reference evidence="2" key="2">
    <citation type="submission" date="2020-09" db="EMBL/GenBank/DDBJ databases">
        <authorList>
            <person name="Sun Q."/>
            <person name="Ohkuma M."/>
        </authorList>
    </citation>
    <scope>NUCLEOTIDE SEQUENCE</scope>
    <source>
        <strain evidence="2">JCM 3091</strain>
    </source>
</reference>
<dbReference type="AlphaFoldDB" id="A0A8J3FEM7"/>
<protein>
    <submittedName>
        <fullName evidence="2">Uncharacterized protein</fullName>
    </submittedName>
</protein>
<feature type="transmembrane region" description="Helical" evidence="1">
    <location>
        <begin position="99"/>
        <end position="118"/>
    </location>
</feature>
<dbReference type="EMBL" id="BMQC01000002">
    <property type="protein sequence ID" value="GGK16258.1"/>
    <property type="molecule type" value="Genomic_DNA"/>
</dbReference>
<dbReference type="Proteomes" id="UP000662200">
    <property type="component" value="Unassembled WGS sequence"/>
</dbReference>
<feature type="transmembrane region" description="Helical" evidence="1">
    <location>
        <begin position="56"/>
        <end position="78"/>
    </location>
</feature>
<name>A0A8J3FEM7_9ACTN</name>
<accession>A0A8J3FEM7</accession>
<proteinExistence type="predicted"/>
<comment type="caution">
    <text evidence="2">The sequence shown here is derived from an EMBL/GenBank/DDBJ whole genome shotgun (WGS) entry which is preliminary data.</text>
</comment>
<feature type="transmembrane region" description="Helical" evidence="1">
    <location>
        <begin position="33"/>
        <end position="50"/>
    </location>
</feature>
<keyword evidence="1" id="KW-1133">Transmembrane helix</keyword>
<gene>
    <name evidence="2" type="ORF">GCM10010124_06060</name>
</gene>
<keyword evidence="3" id="KW-1185">Reference proteome</keyword>
<evidence type="ECO:0000313" key="2">
    <source>
        <dbReference type="EMBL" id="GGK16258.1"/>
    </source>
</evidence>
<evidence type="ECO:0000256" key="1">
    <source>
        <dbReference type="SAM" id="Phobius"/>
    </source>
</evidence>
<evidence type="ECO:0000313" key="3">
    <source>
        <dbReference type="Proteomes" id="UP000662200"/>
    </source>
</evidence>
<sequence length="130" mass="13777">MRLVGMPSSPPRAAIGAPYGPTRPGAGDSYRDVGVFLAVAFALPWLVWVVEQVTGVRVLFVAAPLAVAVATLVAVRWVRRPWSIPRATAMVPVRPFGRLLRWCLLAAGVFVAAAALPWCSMPSPASTGLT</sequence>
<keyword evidence="1" id="KW-0812">Transmembrane</keyword>
<keyword evidence="1" id="KW-0472">Membrane</keyword>
<reference evidence="2" key="1">
    <citation type="journal article" date="2014" name="Int. J. Syst. Evol. Microbiol.">
        <title>Complete genome sequence of Corynebacterium casei LMG S-19264T (=DSM 44701T), isolated from a smear-ripened cheese.</title>
        <authorList>
            <consortium name="US DOE Joint Genome Institute (JGI-PGF)"/>
            <person name="Walter F."/>
            <person name="Albersmeier A."/>
            <person name="Kalinowski J."/>
            <person name="Ruckert C."/>
        </authorList>
    </citation>
    <scope>NUCLEOTIDE SEQUENCE</scope>
    <source>
        <strain evidence="2">JCM 3091</strain>
    </source>
</reference>